<feature type="transmembrane region" description="Helical" evidence="1">
    <location>
        <begin position="180"/>
        <end position="198"/>
    </location>
</feature>
<feature type="transmembrane region" description="Helical" evidence="1">
    <location>
        <begin position="78"/>
        <end position="98"/>
    </location>
</feature>
<dbReference type="InterPro" id="IPR026898">
    <property type="entry name" value="PrsW"/>
</dbReference>
<evidence type="ECO:0008006" key="4">
    <source>
        <dbReference type="Google" id="ProtNLM"/>
    </source>
</evidence>
<organism evidence="2 3">
    <name type="scientific">Candidatus Wildermuthbacteria bacterium RIFCSPLOWO2_01_FULL_47_18</name>
    <dbReference type="NCBI Taxonomy" id="1802460"/>
    <lineage>
        <taxon>Bacteria</taxon>
        <taxon>Candidatus Wildermuthiibacteriota</taxon>
    </lineage>
</organism>
<protein>
    <recommendedName>
        <fullName evidence="4">Protease PrsW</fullName>
    </recommendedName>
</protein>
<proteinExistence type="predicted"/>
<accession>A0A1G2RIF2</accession>
<gene>
    <name evidence="2" type="ORF">A3A27_00865</name>
</gene>
<dbReference type="EMBL" id="MHUF01000015">
    <property type="protein sequence ID" value="OHA72626.1"/>
    <property type="molecule type" value="Genomic_DNA"/>
</dbReference>
<keyword evidence="1" id="KW-1133">Transmembrane helix</keyword>
<feature type="transmembrane region" description="Helical" evidence="1">
    <location>
        <begin position="43"/>
        <end position="66"/>
    </location>
</feature>
<reference evidence="2 3" key="1">
    <citation type="journal article" date="2016" name="Nat. Commun.">
        <title>Thousands of microbial genomes shed light on interconnected biogeochemical processes in an aquifer system.</title>
        <authorList>
            <person name="Anantharaman K."/>
            <person name="Brown C.T."/>
            <person name="Hug L.A."/>
            <person name="Sharon I."/>
            <person name="Castelle C.J."/>
            <person name="Probst A.J."/>
            <person name="Thomas B.C."/>
            <person name="Singh A."/>
            <person name="Wilkins M.J."/>
            <person name="Karaoz U."/>
            <person name="Brodie E.L."/>
            <person name="Williams K.H."/>
            <person name="Hubbard S.S."/>
            <person name="Banfield J.F."/>
        </authorList>
    </citation>
    <scope>NUCLEOTIDE SEQUENCE [LARGE SCALE GENOMIC DNA]</scope>
</reference>
<evidence type="ECO:0000256" key="1">
    <source>
        <dbReference type="SAM" id="Phobius"/>
    </source>
</evidence>
<dbReference type="AlphaFoldDB" id="A0A1G2RIF2"/>
<dbReference type="PANTHER" id="PTHR36844:SF1">
    <property type="entry name" value="PROTEASE PRSW"/>
    <property type="match status" value="1"/>
</dbReference>
<dbReference type="PANTHER" id="PTHR36844">
    <property type="entry name" value="PROTEASE PRSW"/>
    <property type="match status" value="1"/>
</dbReference>
<feature type="transmembrane region" description="Helical" evidence="1">
    <location>
        <begin position="12"/>
        <end position="31"/>
    </location>
</feature>
<keyword evidence="1" id="KW-0472">Membrane</keyword>
<evidence type="ECO:0000313" key="2">
    <source>
        <dbReference type="EMBL" id="OHA72626.1"/>
    </source>
</evidence>
<dbReference type="Pfam" id="PF13367">
    <property type="entry name" value="PrsW-protease"/>
    <property type="match status" value="1"/>
</dbReference>
<comment type="caution">
    <text evidence="2">The sequence shown here is derived from an EMBL/GenBank/DDBJ whole genome shotgun (WGS) entry which is preliminary data.</text>
</comment>
<dbReference type="GO" id="GO:0008233">
    <property type="term" value="F:peptidase activity"/>
    <property type="evidence" value="ECO:0007669"/>
    <property type="project" value="InterPro"/>
</dbReference>
<keyword evidence="1" id="KW-0812">Transmembrane</keyword>
<evidence type="ECO:0000313" key="3">
    <source>
        <dbReference type="Proteomes" id="UP000177287"/>
    </source>
</evidence>
<sequence>MKEDKRRPEPRKLLVLSFFAGALSAIFVIPFQAIGAKFLVPGFVLLFIWAGLEELAKLGVAFFVDFRRRTYDEPVDAMVYLLTVALGFAAFENVLFLLKSYGDGGLVTGLLTASMRFLGATLLHVLSSSVLGGIIAMVFCKKRSEKLLYLIVGLFAATTLHTLFNFFIINQDLRTGAGNILGVFISLWLGVLGLLLFFEKVKTITCNIKTI</sequence>
<feature type="transmembrane region" description="Helical" evidence="1">
    <location>
        <begin position="147"/>
        <end position="168"/>
    </location>
</feature>
<dbReference type="Proteomes" id="UP000177287">
    <property type="component" value="Unassembled WGS sequence"/>
</dbReference>
<feature type="transmembrane region" description="Helical" evidence="1">
    <location>
        <begin position="118"/>
        <end position="140"/>
    </location>
</feature>
<name>A0A1G2RIF2_9BACT</name>